<protein>
    <recommendedName>
        <fullName evidence="2">protein-tyrosine-phosphatase</fullName>
        <ecNumber evidence="2">3.1.3.48</ecNumber>
    </recommendedName>
</protein>
<keyword evidence="3" id="KW-0378">Hydrolase</keyword>
<name>A0A1I5AUF5_9GAMM</name>
<evidence type="ECO:0000259" key="6">
    <source>
        <dbReference type="SMART" id="SM00226"/>
    </source>
</evidence>
<proteinExistence type="inferred from homology"/>
<evidence type="ECO:0000313" key="7">
    <source>
        <dbReference type="EMBL" id="SFN66064.1"/>
    </source>
</evidence>
<keyword evidence="4" id="KW-0904">Protein phosphatase</keyword>
<evidence type="ECO:0000313" key="8">
    <source>
        <dbReference type="Proteomes" id="UP000198575"/>
    </source>
</evidence>
<reference evidence="7 8" key="1">
    <citation type="submission" date="2016-10" db="EMBL/GenBank/DDBJ databases">
        <authorList>
            <person name="de Groot N.N."/>
        </authorList>
    </citation>
    <scope>NUCLEOTIDE SEQUENCE [LARGE SCALE GENOMIC DNA]</scope>
    <source>
        <strain evidence="7 8">CGMCC 1.7659</strain>
    </source>
</reference>
<dbReference type="InterPro" id="IPR023485">
    <property type="entry name" value="Ptyr_pPase"/>
</dbReference>
<dbReference type="GO" id="GO:0004725">
    <property type="term" value="F:protein tyrosine phosphatase activity"/>
    <property type="evidence" value="ECO:0007669"/>
    <property type="project" value="UniProtKB-EC"/>
</dbReference>
<dbReference type="RefSeq" id="WP_092410750.1">
    <property type="nucleotide sequence ID" value="NZ_FOVF01000043.1"/>
</dbReference>
<evidence type="ECO:0000256" key="5">
    <source>
        <dbReference type="PIRSR" id="PIRSR617867-1"/>
    </source>
</evidence>
<dbReference type="Proteomes" id="UP000198575">
    <property type="component" value="Unassembled WGS sequence"/>
</dbReference>
<feature type="domain" description="Phosphotyrosine protein phosphatase I" evidence="6">
    <location>
        <begin position="1"/>
        <end position="148"/>
    </location>
</feature>
<dbReference type="SMART" id="SM00226">
    <property type="entry name" value="LMWPc"/>
    <property type="match status" value="1"/>
</dbReference>
<sequence length="152" mass="16720">MRVLFVCMGNICRSPTVESVARVEFARAGLDIEVASAGTENYHVGGSADARAIAVAEAHGYPLASHRARQLEAADFDRFDHLLAMDRVNLEAMLRRAPAAGRERAALFLPFVGISDPVELPDPYYGQTRDFQRALDLARDGIMAFTRRLGRS</sequence>
<dbReference type="InterPro" id="IPR036196">
    <property type="entry name" value="Ptyr_pPase_sf"/>
</dbReference>
<dbReference type="EMBL" id="FOVF01000043">
    <property type="protein sequence ID" value="SFN66064.1"/>
    <property type="molecule type" value="Genomic_DNA"/>
</dbReference>
<dbReference type="PANTHER" id="PTHR11717">
    <property type="entry name" value="LOW MOLECULAR WEIGHT PROTEIN TYROSINE PHOSPHATASE"/>
    <property type="match status" value="1"/>
</dbReference>
<dbReference type="InterPro" id="IPR050438">
    <property type="entry name" value="LMW_PTPase"/>
</dbReference>
<gene>
    <name evidence="7" type="ORF">SAMN05216289_14316</name>
</gene>
<feature type="active site" description="Nucleophile" evidence="5">
    <location>
        <position position="13"/>
    </location>
</feature>
<accession>A0A1I5AUF5</accession>
<dbReference type="InterPro" id="IPR017867">
    <property type="entry name" value="Tyr_phospatase_low_mol_wt"/>
</dbReference>
<dbReference type="Gene3D" id="3.40.50.2300">
    <property type="match status" value="1"/>
</dbReference>
<comment type="similarity">
    <text evidence="1">Belongs to the low molecular weight phosphotyrosine protein phosphatase family.</text>
</comment>
<evidence type="ECO:0000256" key="1">
    <source>
        <dbReference type="ARBA" id="ARBA00011063"/>
    </source>
</evidence>
<evidence type="ECO:0000256" key="3">
    <source>
        <dbReference type="ARBA" id="ARBA00022801"/>
    </source>
</evidence>
<evidence type="ECO:0000256" key="4">
    <source>
        <dbReference type="ARBA" id="ARBA00022912"/>
    </source>
</evidence>
<feature type="active site" description="Nucleophile" evidence="5">
    <location>
        <position position="7"/>
    </location>
</feature>
<evidence type="ECO:0000256" key="2">
    <source>
        <dbReference type="ARBA" id="ARBA00013064"/>
    </source>
</evidence>
<dbReference type="Pfam" id="PF01451">
    <property type="entry name" value="LMWPc"/>
    <property type="match status" value="1"/>
</dbReference>
<dbReference type="AlphaFoldDB" id="A0A1I5AUF5"/>
<dbReference type="SUPFAM" id="SSF52788">
    <property type="entry name" value="Phosphotyrosine protein phosphatases I"/>
    <property type="match status" value="1"/>
</dbReference>
<organism evidence="7 8">
    <name type="scientific">Dokdonella immobilis</name>
    <dbReference type="NCBI Taxonomy" id="578942"/>
    <lineage>
        <taxon>Bacteria</taxon>
        <taxon>Pseudomonadati</taxon>
        <taxon>Pseudomonadota</taxon>
        <taxon>Gammaproteobacteria</taxon>
        <taxon>Lysobacterales</taxon>
        <taxon>Rhodanobacteraceae</taxon>
        <taxon>Dokdonella</taxon>
    </lineage>
</organism>
<keyword evidence="8" id="KW-1185">Reference proteome</keyword>
<dbReference type="OrthoDB" id="9784339at2"/>
<dbReference type="PANTHER" id="PTHR11717:SF7">
    <property type="entry name" value="LOW MOLECULAR WEIGHT PHOSPHOTYROSINE PROTEIN PHOSPHATASE"/>
    <property type="match status" value="1"/>
</dbReference>
<feature type="active site" description="Proton donor" evidence="5">
    <location>
        <position position="122"/>
    </location>
</feature>
<dbReference type="CDD" id="cd16343">
    <property type="entry name" value="LMWPTP"/>
    <property type="match status" value="1"/>
</dbReference>
<dbReference type="STRING" id="578942.SAMN05216289_14316"/>
<dbReference type="PRINTS" id="PR00719">
    <property type="entry name" value="LMWPTPASE"/>
</dbReference>
<dbReference type="EC" id="3.1.3.48" evidence="2"/>